<dbReference type="RefSeq" id="WP_093471922.1">
    <property type="nucleotide sequence ID" value="NZ_FOUI01000001.1"/>
</dbReference>
<evidence type="ECO:0000313" key="10">
    <source>
        <dbReference type="Proteomes" id="UP000243629"/>
    </source>
</evidence>
<evidence type="ECO:0000256" key="1">
    <source>
        <dbReference type="ARBA" id="ARBA00004418"/>
    </source>
</evidence>
<dbReference type="Gene3D" id="2.30.30.760">
    <property type="match status" value="1"/>
</dbReference>
<evidence type="ECO:0000256" key="2">
    <source>
        <dbReference type="ARBA" id="ARBA00010474"/>
    </source>
</evidence>
<evidence type="ECO:0000256" key="6">
    <source>
        <dbReference type="ARBA" id="ARBA00025643"/>
    </source>
</evidence>
<dbReference type="OrthoDB" id="1669037at2"/>
<keyword evidence="10" id="KW-1185">Reference proteome</keyword>
<dbReference type="Pfam" id="PF17656">
    <property type="entry name" value="ChapFlgA_N"/>
    <property type="match status" value="1"/>
</dbReference>
<dbReference type="Pfam" id="PF13144">
    <property type="entry name" value="ChapFlgA"/>
    <property type="match status" value="1"/>
</dbReference>
<comment type="similarity">
    <text evidence="2 7">Belongs to the FlgA family.</text>
</comment>
<dbReference type="GO" id="GO:0042597">
    <property type="term" value="C:periplasmic space"/>
    <property type="evidence" value="ECO:0007669"/>
    <property type="project" value="UniProtKB-SubCell"/>
</dbReference>
<evidence type="ECO:0000259" key="8">
    <source>
        <dbReference type="SMART" id="SM00858"/>
    </source>
</evidence>
<keyword evidence="4 7" id="KW-0732">Signal</keyword>
<dbReference type="GO" id="GO:0044780">
    <property type="term" value="P:bacterial-type flagellum assembly"/>
    <property type="evidence" value="ECO:0007669"/>
    <property type="project" value="InterPro"/>
</dbReference>
<dbReference type="STRING" id="1720063.SAMN05216217_101404"/>
<feature type="signal peptide" evidence="7">
    <location>
        <begin position="1"/>
        <end position="20"/>
    </location>
</feature>
<evidence type="ECO:0000256" key="7">
    <source>
        <dbReference type="RuleBase" id="RU362063"/>
    </source>
</evidence>
<dbReference type="InterPro" id="IPR041231">
    <property type="entry name" value="FlgA_N"/>
</dbReference>
<dbReference type="SMART" id="SM00858">
    <property type="entry name" value="SAF"/>
    <property type="match status" value="1"/>
</dbReference>
<dbReference type="PANTHER" id="PTHR36307">
    <property type="entry name" value="FLAGELLA BASAL BODY P-RING FORMATION PROTEIN FLGA"/>
    <property type="match status" value="1"/>
</dbReference>
<dbReference type="CDD" id="cd11614">
    <property type="entry name" value="SAF_CpaB_FlgA_like"/>
    <property type="match status" value="1"/>
</dbReference>
<keyword evidence="9" id="KW-0282">Flagellum</keyword>
<feature type="domain" description="SAF" evidence="8">
    <location>
        <begin position="111"/>
        <end position="173"/>
    </location>
</feature>
<organism evidence="9 10">
    <name type="scientific">Halopseudomonas yangmingensis</name>
    <dbReference type="NCBI Taxonomy" id="1720063"/>
    <lineage>
        <taxon>Bacteria</taxon>
        <taxon>Pseudomonadati</taxon>
        <taxon>Pseudomonadota</taxon>
        <taxon>Gammaproteobacteria</taxon>
        <taxon>Pseudomonadales</taxon>
        <taxon>Pseudomonadaceae</taxon>
        <taxon>Halopseudomonas</taxon>
    </lineage>
</organism>
<dbReference type="Proteomes" id="UP000243629">
    <property type="component" value="Unassembled WGS sequence"/>
</dbReference>
<dbReference type="NCBIfam" id="TIGR03170">
    <property type="entry name" value="flgA_cterm"/>
    <property type="match status" value="1"/>
</dbReference>
<comment type="function">
    <text evidence="6 7">Involved in the assembly process of the P-ring formation. It may associate with FlgF on the rod constituting a structure essential for the P-ring assembly or may act as a modulator protein for the P-ring assembly.</text>
</comment>
<name>A0A1I4NLI1_9GAMM</name>
<dbReference type="InterPro" id="IPR013974">
    <property type="entry name" value="SAF"/>
</dbReference>
<evidence type="ECO:0000256" key="4">
    <source>
        <dbReference type="ARBA" id="ARBA00022729"/>
    </source>
</evidence>
<protein>
    <recommendedName>
        <fullName evidence="3 7">Flagella basal body P-ring formation protein FlgA</fullName>
    </recommendedName>
</protein>
<evidence type="ECO:0000256" key="5">
    <source>
        <dbReference type="ARBA" id="ARBA00022764"/>
    </source>
</evidence>
<keyword evidence="9" id="KW-0966">Cell projection</keyword>
<dbReference type="InterPro" id="IPR039246">
    <property type="entry name" value="Flagellar_FlgA"/>
</dbReference>
<comment type="subcellular location">
    <subcellularLocation>
        <location evidence="1 7">Periplasm</location>
    </subcellularLocation>
</comment>
<evidence type="ECO:0000313" key="9">
    <source>
        <dbReference type="EMBL" id="SFM16358.1"/>
    </source>
</evidence>
<gene>
    <name evidence="9" type="ORF">SAMN05216217_101404</name>
</gene>
<feature type="chain" id="PRO_5017102588" description="Flagella basal body P-ring formation protein FlgA" evidence="7">
    <location>
        <begin position="21"/>
        <end position="236"/>
    </location>
</feature>
<dbReference type="PANTHER" id="PTHR36307:SF1">
    <property type="entry name" value="FLAGELLA BASAL BODY P-RING FORMATION PROTEIN FLGA"/>
    <property type="match status" value="1"/>
</dbReference>
<accession>A0A1I4NLI1</accession>
<dbReference type="AlphaFoldDB" id="A0A1I4NLI1"/>
<reference evidence="10" key="1">
    <citation type="submission" date="2016-10" db="EMBL/GenBank/DDBJ databases">
        <authorList>
            <person name="Varghese N."/>
            <person name="Submissions S."/>
        </authorList>
    </citation>
    <scope>NUCLEOTIDE SEQUENCE [LARGE SCALE GENOMIC DNA]</scope>
    <source>
        <strain evidence="10">DSM 24213</strain>
    </source>
</reference>
<dbReference type="InterPro" id="IPR017585">
    <property type="entry name" value="SAF_FlgA"/>
</dbReference>
<keyword evidence="7" id="KW-1005">Bacterial flagellum biogenesis</keyword>
<keyword evidence="5 7" id="KW-0574">Periplasm</keyword>
<dbReference type="EMBL" id="FOUI01000001">
    <property type="protein sequence ID" value="SFM16358.1"/>
    <property type="molecule type" value="Genomic_DNA"/>
</dbReference>
<keyword evidence="9" id="KW-0969">Cilium</keyword>
<evidence type="ECO:0000256" key="3">
    <source>
        <dbReference type="ARBA" id="ARBA00014754"/>
    </source>
</evidence>
<proteinExistence type="inferred from homology"/>
<sequence>MRFIRACTLLLGFFSGAATASPLIDQLVGSAESFLQGAIEEHLASSTRDANYRIEISRLDNRLRLPLCDKNALQTTLESPQVPIGRVTVRVSCNSPSSWRLFVPAQVSLRQSVLATTRPLLRHSILAAGDLALVERDITTTADSFLTSPDTVIGLRLRRALPADTALTPQHLEQNQIISRGDKVIIRSSNERVSVRMPGEALEAGSIGSQIRVRNSRSDRVIHARITGPGEVRVGP</sequence>